<dbReference type="EMBL" id="KB199651">
    <property type="protein sequence ID" value="ESP04924.1"/>
    <property type="molecule type" value="Genomic_DNA"/>
</dbReference>
<dbReference type="HOGENOM" id="CLU_005217_4_0_1"/>
<evidence type="ECO:0000256" key="2">
    <source>
        <dbReference type="ARBA" id="ARBA00023203"/>
    </source>
</evidence>
<dbReference type="SUPFAM" id="SSF47576">
    <property type="entry name" value="Calponin-homology domain, CH-domain"/>
    <property type="match status" value="1"/>
</dbReference>
<gene>
    <name evidence="4" type="ORF">LOTGIDRAFT_109199</name>
</gene>
<dbReference type="GO" id="GO:0030036">
    <property type="term" value="P:actin cytoskeleton organization"/>
    <property type="evidence" value="ECO:0007669"/>
    <property type="project" value="InterPro"/>
</dbReference>
<dbReference type="PROSITE" id="PS00019">
    <property type="entry name" value="ACTININ_1"/>
    <property type="match status" value="1"/>
</dbReference>
<keyword evidence="1" id="KW-0677">Repeat</keyword>
<dbReference type="Gene3D" id="1.10.418.10">
    <property type="entry name" value="Calponin-like domain"/>
    <property type="match status" value="2"/>
</dbReference>
<reference evidence="4 5" key="1">
    <citation type="journal article" date="2013" name="Nature">
        <title>Insights into bilaterian evolution from three spiralian genomes.</title>
        <authorList>
            <person name="Simakov O."/>
            <person name="Marletaz F."/>
            <person name="Cho S.J."/>
            <person name="Edsinger-Gonzales E."/>
            <person name="Havlak P."/>
            <person name="Hellsten U."/>
            <person name="Kuo D.H."/>
            <person name="Larsson T."/>
            <person name="Lv J."/>
            <person name="Arendt D."/>
            <person name="Savage R."/>
            <person name="Osoegawa K."/>
            <person name="de Jong P."/>
            <person name="Grimwood J."/>
            <person name="Chapman J.A."/>
            <person name="Shapiro H."/>
            <person name="Aerts A."/>
            <person name="Otillar R.P."/>
            <person name="Terry A.Y."/>
            <person name="Boore J.L."/>
            <person name="Grigoriev I.V."/>
            <person name="Lindberg D.R."/>
            <person name="Seaver E.C."/>
            <person name="Weisblat D.A."/>
            <person name="Putnam N.H."/>
            <person name="Rokhsar D.S."/>
        </authorList>
    </citation>
    <scope>NUCLEOTIDE SEQUENCE [LARGE SCALE GENOMIC DNA]</scope>
</reference>
<dbReference type="GeneID" id="20230437"/>
<dbReference type="GO" id="GO:0051015">
    <property type="term" value="F:actin filament binding"/>
    <property type="evidence" value="ECO:0007669"/>
    <property type="project" value="InterPro"/>
</dbReference>
<dbReference type="InterPro" id="IPR036872">
    <property type="entry name" value="CH_dom_sf"/>
</dbReference>
<proteinExistence type="predicted"/>
<dbReference type="InterPro" id="IPR044801">
    <property type="entry name" value="Filamin"/>
</dbReference>
<dbReference type="InterPro" id="IPR001589">
    <property type="entry name" value="Actinin_actin-bd_CS"/>
</dbReference>
<dbReference type="STRING" id="225164.V4AL56"/>
<organism evidence="4 5">
    <name type="scientific">Lottia gigantea</name>
    <name type="common">Giant owl limpet</name>
    <dbReference type="NCBI Taxonomy" id="225164"/>
    <lineage>
        <taxon>Eukaryota</taxon>
        <taxon>Metazoa</taxon>
        <taxon>Spiralia</taxon>
        <taxon>Lophotrochozoa</taxon>
        <taxon>Mollusca</taxon>
        <taxon>Gastropoda</taxon>
        <taxon>Patellogastropoda</taxon>
        <taxon>Lottioidea</taxon>
        <taxon>Lottiidae</taxon>
        <taxon>Lottia</taxon>
    </lineage>
</organism>
<evidence type="ECO:0000313" key="4">
    <source>
        <dbReference type="EMBL" id="ESP04924.1"/>
    </source>
</evidence>
<feature type="domain" description="Calponin-homology (CH)" evidence="3">
    <location>
        <begin position="17"/>
        <end position="122"/>
    </location>
</feature>
<dbReference type="KEGG" id="lgi:LOTGIDRAFT_109199"/>
<protein>
    <recommendedName>
        <fullName evidence="3">Calponin-homology (CH) domain-containing protein</fullName>
    </recommendedName>
</protein>
<dbReference type="OrthoDB" id="18740at2759"/>
<keyword evidence="5" id="KW-1185">Reference proteome</keyword>
<dbReference type="PANTHER" id="PTHR38537:SF16">
    <property type="entry name" value="CALPONIN-HOMOLOGY (CH) DOMAIN-CONTAINING PROTEIN"/>
    <property type="match status" value="1"/>
</dbReference>
<dbReference type="CTD" id="20230437"/>
<accession>V4AL56</accession>
<dbReference type="OMA" id="YANCERA"/>
<evidence type="ECO:0000259" key="3">
    <source>
        <dbReference type="PROSITE" id="PS50021"/>
    </source>
</evidence>
<dbReference type="SMART" id="SM00033">
    <property type="entry name" value="CH"/>
    <property type="match status" value="2"/>
</dbReference>
<evidence type="ECO:0000256" key="1">
    <source>
        <dbReference type="ARBA" id="ARBA00022737"/>
    </source>
</evidence>
<dbReference type="PANTHER" id="PTHR38537">
    <property type="entry name" value="JITTERBUG, ISOFORM N"/>
    <property type="match status" value="1"/>
</dbReference>
<dbReference type="InterPro" id="IPR001715">
    <property type="entry name" value="CH_dom"/>
</dbReference>
<sequence length="259" mass="30165">MYAYEKQHFIPEAQWVQIQQTTFINWLNEQLKNRKILLSDLKEDIRDGVILIMLLEELANKSIINYVQGPQTQHEKLQNVGMALDVFSRDGVKVTNIGNTDIVRGNVKVILTLIWQLILRYQVGLSAVQHRQWFLKWLKAVLPDQHISNFGRDWNDGVVLYALIEFCRPGLCPNLENISRHDRLNNCRNAMKLARQHLRVPIVLRPEDLASPDLDERSAITYLSYFIKYGGPGYLATLERIQNRIRSRTIRNFTVSDLL</sequence>
<dbReference type="PROSITE" id="PS50021">
    <property type="entry name" value="CH"/>
    <property type="match status" value="2"/>
</dbReference>
<feature type="domain" description="Calponin-homology (CH)" evidence="3">
    <location>
        <begin position="128"/>
        <end position="231"/>
    </location>
</feature>
<evidence type="ECO:0000313" key="5">
    <source>
        <dbReference type="Proteomes" id="UP000030746"/>
    </source>
</evidence>
<dbReference type="AlphaFoldDB" id="V4AL56"/>
<keyword evidence="2" id="KW-0009">Actin-binding</keyword>
<dbReference type="Pfam" id="PF00307">
    <property type="entry name" value="CH"/>
    <property type="match status" value="2"/>
</dbReference>
<name>V4AL56_LOTGI</name>
<dbReference type="RefSeq" id="XP_009044433.1">
    <property type="nucleotide sequence ID" value="XM_009046185.1"/>
</dbReference>
<dbReference type="Proteomes" id="UP000030746">
    <property type="component" value="Unassembled WGS sequence"/>
</dbReference>